<reference evidence="3" key="1">
    <citation type="submission" date="2024-06" db="EMBL/GenBank/DDBJ databases">
        <authorList>
            <person name="Sun Y."/>
        </authorList>
    </citation>
    <scope>NUCLEOTIDE SEQUENCE</scope>
    <source>
        <strain evidence="3">IGA1.0</strain>
    </source>
</reference>
<dbReference type="GO" id="GO:0016747">
    <property type="term" value="F:acyltransferase activity, transferring groups other than amino-acyl groups"/>
    <property type="evidence" value="ECO:0007669"/>
    <property type="project" value="InterPro"/>
</dbReference>
<dbReference type="PANTHER" id="PTHR23028:SF53">
    <property type="entry name" value="ACYL_TRANSF_3 DOMAIN-CONTAINING PROTEIN"/>
    <property type="match status" value="1"/>
</dbReference>
<organism evidence="3">
    <name type="scientific">Rhodanobacter sp. IGA1.0</name>
    <dbReference type="NCBI Taxonomy" id="3158582"/>
    <lineage>
        <taxon>Bacteria</taxon>
        <taxon>Pseudomonadati</taxon>
        <taxon>Pseudomonadota</taxon>
        <taxon>Gammaproteobacteria</taxon>
        <taxon>Lysobacterales</taxon>
        <taxon>Rhodanobacteraceae</taxon>
        <taxon>Rhodanobacter</taxon>
    </lineage>
</organism>
<feature type="transmembrane region" description="Helical" evidence="1">
    <location>
        <begin position="196"/>
        <end position="213"/>
    </location>
</feature>
<dbReference type="AlphaFoldDB" id="A0AAU7QFY9"/>
<evidence type="ECO:0000256" key="1">
    <source>
        <dbReference type="SAM" id="Phobius"/>
    </source>
</evidence>
<evidence type="ECO:0000313" key="3">
    <source>
        <dbReference type="EMBL" id="XBS88511.1"/>
    </source>
</evidence>
<dbReference type="Pfam" id="PF01757">
    <property type="entry name" value="Acyl_transf_3"/>
    <property type="match status" value="1"/>
</dbReference>
<feature type="transmembrane region" description="Helical" evidence="1">
    <location>
        <begin position="335"/>
        <end position="354"/>
    </location>
</feature>
<keyword evidence="1" id="KW-0472">Membrane</keyword>
<feature type="transmembrane region" description="Helical" evidence="1">
    <location>
        <begin position="225"/>
        <end position="243"/>
    </location>
</feature>
<feature type="transmembrane region" description="Helical" evidence="1">
    <location>
        <begin position="88"/>
        <end position="105"/>
    </location>
</feature>
<feature type="transmembrane region" description="Helical" evidence="1">
    <location>
        <begin position="131"/>
        <end position="153"/>
    </location>
</feature>
<accession>A0AAU7QFY9</accession>
<keyword evidence="3" id="KW-0012">Acyltransferase</keyword>
<feature type="transmembrane region" description="Helical" evidence="1">
    <location>
        <begin position="160"/>
        <end position="176"/>
    </location>
</feature>
<dbReference type="RefSeq" id="WP_350015407.1">
    <property type="nucleotide sequence ID" value="NZ_CP157948.1"/>
</dbReference>
<dbReference type="InterPro" id="IPR002656">
    <property type="entry name" value="Acyl_transf_3_dom"/>
</dbReference>
<keyword evidence="1" id="KW-1133">Transmembrane helix</keyword>
<keyword evidence="1" id="KW-0812">Transmembrane</keyword>
<feature type="transmembrane region" description="Helical" evidence="1">
    <location>
        <begin position="263"/>
        <end position="283"/>
    </location>
</feature>
<sequence length="377" mass="42855">MNATGQPGERLDECESLRGIAIVLVFFYHFLGSLRGYMPNPQASYASALFFGGSIGVDLFFVLSGFLLSLPYIRGSPMVLRQFFGNRALRILPMYYLMVLAGAAWKGDWRAAMHAALFQNISLDTLLPFGLVWWSLAIEVQFYLALPLAVWLARRKQGRYLLATVLLGLCFCYWKLATPAASEFWAALRSTLLGRWPQFAIGIAAAWTHHHYGPVLRSLSVRQRRWLGTSVALAAIAMIDVLATHSLRQFGMLQFGYWYANYLYVSILWAVFMVALTDLLPLFRKVVVNPVLHRIGLWSYSIYLVHAVCIVFAVVRLDIRPSDELLTHHFSNLMLFIYMAGATLLVSATTYQLIERPFLRLKHSRFLLIGKVREDVM</sequence>
<name>A0AAU7QFY9_9GAMM</name>
<evidence type="ECO:0000259" key="2">
    <source>
        <dbReference type="Pfam" id="PF01757"/>
    </source>
</evidence>
<dbReference type="GO" id="GO:0016020">
    <property type="term" value="C:membrane"/>
    <property type="evidence" value="ECO:0007669"/>
    <property type="project" value="TreeGrafter"/>
</dbReference>
<gene>
    <name evidence="3" type="ORF">ABNK63_08720</name>
</gene>
<keyword evidence="3" id="KW-0808">Transferase</keyword>
<dbReference type="GO" id="GO:0000271">
    <property type="term" value="P:polysaccharide biosynthetic process"/>
    <property type="evidence" value="ECO:0007669"/>
    <property type="project" value="TreeGrafter"/>
</dbReference>
<protein>
    <submittedName>
        <fullName evidence="3">Acyltransferase</fullName>
        <ecNumber evidence="3">2.3.-.-</ecNumber>
    </submittedName>
</protein>
<feature type="domain" description="Acyltransferase 3" evidence="2">
    <location>
        <begin position="16"/>
        <end position="350"/>
    </location>
</feature>
<dbReference type="PANTHER" id="PTHR23028">
    <property type="entry name" value="ACETYLTRANSFERASE"/>
    <property type="match status" value="1"/>
</dbReference>
<proteinExistence type="predicted"/>
<feature type="transmembrane region" description="Helical" evidence="1">
    <location>
        <begin position="20"/>
        <end position="38"/>
    </location>
</feature>
<feature type="transmembrane region" description="Helical" evidence="1">
    <location>
        <begin position="44"/>
        <end position="68"/>
    </location>
</feature>
<dbReference type="EC" id="2.3.-.-" evidence="3"/>
<dbReference type="InterPro" id="IPR050879">
    <property type="entry name" value="Acyltransferase_3"/>
</dbReference>
<feature type="transmembrane region" description="Helical" evidence="1">
    <location>
        <begin position="295"/>
        <end position="315"/>
    </location>
</feature>
<dbReference type="EMBL" id="CP157948">
    <property type="protein sequence ID" value="XBS88511.1"/>
    <property type="molecule type" value="Genomic_DNA"/>
</dbReference>